<dbReference type="EMBL" id="LR216287">
    <property type="protein sequence ID" value="VFJ13057.1"/>
    <property type="molecule type" value="Genomic_DNA"/>
</dbReference>
<keyword evidence="1 2" id="KW-0694">RNA-binding</keyword>
<evidence type="ECO:0000313" key="4">
    <source>
        <dbReference type="EMBL" id="VFJ13057.1"/>
    </source>
</evidence>
<keyword evidence="5" id="KW-1185">Reference proteome</keyword>
<evidence type="ECO:0000256" key="2">
    <source>
        <dbReference type="PROSITE-ProRule" id="PRU00117"/>
    </source>
</evidence>
<dbReference type="InterPro" id="IPR004088">
    <property type="entry name" value="KH_dom_type_1"/>
</dbReference>
<feature type="domain" description="K Homology" evidence="3">
    <location>
        <begin position="89"/>
        <end position="162"/>
    </location>
</feature>
<dbReference type="InterPro" id="IPR036612">
    <property type="entry name" value="KH_dom_type_1_sf"/>
</dbReference>
<accession>A0A484IA13</accession>
<proteinExistence type="predicted"/>
<dbReference type="PANTHER" id="PTHR12826">
    <property type="entry name" value="RIBONUCLEASE Y"/>
    <property type="match status" value="1"/>
</dbReference>
<evidence type="ECO:0000313" key="5">
    <source>
        <dbReference type="Proteomes" id="UP000294299"/>
    </source>
</evidence>
<organism evidence="4 5">
    <name type="scientific">Candidatus Nitrosocosmicus franklandianus</name>
    <dbReference type="NCBI Taxonomy" id="1798806"/>
    <lineage>
        <taxon>Archaea</taxon>
        <taxon>Nitrososphaerota</taxon>
        <taxon>Nitrososphaeria</taxon>
        <taxon>Nitrososphaerales</taxon>
        <taxon>Nitrososphaeraceae</taxon>
        <taxon>Candidatus Nitrosocosmicus</taxon>
    </lineage>
</organism>
<dbReference type="InterPro" id="IPR019964">
    <property type="entry name" value="KH_domain_protein_archaea"/>
</dbReference>
<dbReference type="Pfam" id="PF22891">
    <property type="entry name" value="KH_PNO1_2nd"/>
    <property type="match status" value="1"/>
</dbReference>
<feature type="domain" description="K Homology" evidence="3">
    <location>
        <begin position="4"/>
        <end position="75"/>
    </location>
</feature>
<dbReference type="GeneID" id="39420228"/>
<dbReference type="AlphaFoldDB" id="A0A484IA13"/>
<dbReference type="PROSITE" id="PS50084">
    <property type="entry name" value="KH_TYPE_1"/>
    <property type="match status" value="1"/>
</dbReference>
<dbReference type="InterPro" id="IPR004087">
    <property type="entry name" value="KH_dom"/>
</dbReference>
<name>A0A484IA13_9ARCH</name>
<dbReference type="Proteomes" id="UP000294299">
    <property type="component" value="Chromosome NFRAN"/>
</dbReference>
<protein>
    <submittedName>
        <fullName evidence="4">KH domain protein</fullName>
    </submittedName>
</protein>
<dbReference type="GO" id="GO:0003723">
    <property type="term" value="F:RNA binding"/>
    <property type="evidence" value="ECO:0007669"/>
    <property type="project" value="UniProtKB-UniRule"/>
</dbReference>
<sequence>MSYEGVFKTVKVSKDRIGSIVGKNGKVKAEIESRCNAYVDVDGETGDVSIRMKNQDSLTQSGVFKASEIVLAISKGFSPERAFRLLSDECILQLVDLREYSGKSLNSLDRIKSRLIGQNGKFRKNLEDFSGTDISIYGHFAGFIGTYDETSLALNAILMICKGSSHKSVYHMLEEHKRKKKLERLELWEKPN</sequence>
<dbReference type="Pfam" id="PF00013">
    <property type="entry name" value="KH_1"/>
    <property type="match status" value="1"/>
</dbReference>
<dbReference type="Gene3D" id="3.30.1370.10">
    <property type="entry name" value="K Homology domain, type 1"/>
    <property type="match status" value="2"/>
</dbReference>
<dbReference type="OrthoDB" id="7870at2157"/>
<dbReference type="RefSeq" id="WP_134483027.1">
    <property type="nucleotide sequence ID" value="NZ_LR216287.1"/>
</dbReference>
<dbReference type="NCBIfam" id="TIGR03665">
    <property type="entry name" value="arCOG04150"/>
    <property type="match status" value="1"/>
</dbReference>
<evidence type="ECO:0000256" key="1">
    <source>
        <dbReference type="ARBA" id="ARBA00022884"/>
    </source>
</evidence>
<dbReference type="SUPFAM" id="SSF54791">
    <property type="entry name" value="Eukaryotic type KH-domain (KH-domain type I)"/>
    <property type="match status" value="2"/>
</dbReference>
<dbReference type="SMART" id="SM00322">
    <property type="entry name" value="KH"/>
    <property type="match status" value="2"/>
</dbReference>
<dbReference type="PANTHER" id="PTHR12826:SF13">
    <property type="entry name" value="RNA-BINDING PROTEIN PNO1"/>
    <property type="match status" value="1"/>
</dbReference>
<evidence type="ECO:0000259" key="3">
    <source>
        <dbReference type="SMART" id="SM00322"/>
    </source>
</evidence>
<dbReference type="KEGG" id="nfn:NFRAN_0735"/>
<gene>
    <name evidence="4" type="ORF">NFRAN_0735</name>
</gene>
<reference evidence="4 5" key="1">
    <citation type="submission" date="2019-02" db="EMBL/GenBank/DDBJ databases">
        <authorList>
            <person name="Lehtovirta-Morley E L."/>
        </authorList>
    </citation>
    <scope>NUCLEOTIDE SEQUENCE [LARGE SCALE GENOMIC DNA]</scope>
    <source>
        <strain evidence="4">NFRAN1</strain>
    </source>
</reference>
<dbReference type="InterPro" id="IPR055211">
    <property type="entry name" value="KH_PNO1_2nd"/>
</dbReference>